<evidence type="ECO:0000313" key="5">
    <source>
        <dbReference type="EMBL" id="ETO24666.1"/>
    </source>
</evidence>
<dbReference type="SMART" id="SM00612">
    <property type="entry name" value="Kelch"/>
    <property type="match status" value="2"/>
</dbReference>
<dbReference type="Proteomes" id="UP000023152">
    <property type="component" value="Unassembled WGS sequence"/>
</dbReference>
<protein>
    <recommendedName>
        <fullName evidence="4">Attractin/MKLN-like beta-propeller domain-containing protein</fullName>
    </recommendedName>
</protein>
<dbReference type="AlphaFoldDB" id="X6NF92"/>
<organism evidence="5 6">
    <name type="scientific">Reticulomyxa filosa</name>
    <dbReference type="NCBI Taxonomy" id="46433"/>
    <lineage>
        <taxon>Eukaryota</taxon>
        <taxon>Sar</taxon>
        <taxon>Rhizaria</taxon>
        <taxon>Retaria</taxon>
        <taxon>Foraminifera</taxon>
        <taxon>Monothalamids</taxon>
        <taxon>Reticulomyxidae</taxon>
        <taxon>Reticulomyxa</taxon>
    </lineage>
</organism>
<dbReference type="InterPro" id="IPR015915">
    <property type="entry name" value="Kelch-typ_b-propeller"/>
</dbReference>
<evidence type="ECO:0000313" key="6">
    <source>
        <dbReference type="Proteomes" id="UP000023152"/>
    </source>
</evidence>
<evidence type="ECO:0000256" key="2">
    <source>
        <dbReference type="ARBA" id="ARBA00022737"/>
    </source>
</evidence>
<reference evidence="5 6" key="1">
    <citation type="journal article" date="2013" name="Curr. Biol.">
        <title>The Genome of the Foraminiferan Reticulomyxa filosa.</title>
        <authorList>
            <person name="Glockner G."/>
            <person name="Hulsmann N."/>
            <person name="Schleicher M."/>
            <person name="Noegel A.A."/>
            <person name="Eichinger L."/>
            <person name="Gallinger C."/>
            <person name="Pawlowski J."/>
            <person name="Sierra R."/>
            <person name="Euteneuer U."/>
            <person name="Pillet L."/>
            <person name="Moustafa A."/>
            <person name="Platzer M."/>
            <person name="Groth M."/>
            <person name="Szafranski K."/>
            <person name="Schliwa M."/>
        </authorList>
    </citation>
    <scope>NUCLEOTIDE SEQUENCE [LARGE SCALE GENOMIC DNA]</scope>
</reference>
<dbReference type="OrthoDB" id="45365at2759"/>
<feature type="chain" id="PRO_5004975631" description="Attractin/MKLN-like beta-propeller domain-containing protein" evidence="3">
    <location>
        <begin position="20"/>
        <end position="358"/>
    </location>
</feature>
<keyword evidence="3" id="KW-0732">Signal</keyword>
<dbReference type="EMBL" id="ASPP01009063">
    <property type="protein sequence ID" value="ETO24666.1"/>
    <property type="molecule type" value="Genomic_DNA"/>
</dbReference>
<keyword evidence="1" id="KW-0880">Kelch repeat</keyword>
<keyword evidence="6" id="KW-1185">Reference proteome</keyword>
<dbReference type="PANTHER" id="PTHR45632:SF3">
    <property type="entry name" value="KELCH-LIKE PROTEIN 32"/>
    <property type="match status" value="1"/>
</dbReference>
<evidence type="ECO:0000256" key="1">
    <source>
        <dbReference type="ARBA" id="ARBA00022441"/>
    </source>
</evidence>
<keyword evidence="2" id="KW-0677">Repeat</keyword>
<name>X6NF92_RETFI</name>
<proteinExistence type="predicted"/>
<evidence type="ECO:0000256" key="3">
    <source>
        <dbReference type="SAM" id="SignalP"/>
    </source>
</evidence>
<dbReference type="PANTHER" id="PTHR45632">
    <property type="entry name" value="LD33804P"/>
    <property type="match status" value="1"/>
</dbReference>
<dbReference type="InterPro" id="IPR006652">
    <property type="entry name" value="Kelch_1"/>
</dbReference>
<feature type="signal peptide" evidence="3">
    <location>
        <begin position="1"/>
        <end position="19"/>
    </location>
</feature>
<dbReference type="Gene3D" id="2.120.10.80">
    <property type="entry name" value="Kelch-type beta propeller"/>
    <property type="match status" value="1"/>
</dbReference>
<feature type="domain" description="Attractin/MKLN-like beta-propeller" evidence="4">
    <location>
        <begin position="133"/>
        <end position="282"/>
    </location>
</feature>
<dbReference type="Pfam" id="PF24981">
    <property type="entry name" value="Beta-prop_ATRN-LZTR1"/>
    <property type="match status" value="1"/>
</dbReference>
<dbReference type="InterPro" id="IPR056737">
    <property type="entry name" value="Beta-prop_ATRN-MKLN-like"/>
</dbReference>
<comment type="caution">
    <text evidence="5">The sequence shown here is derived from an EMBL/GenBank/DDBJ whole genome shotgun (WGS) entry which is preliminary data.</text>
</comment>
<gene>
    <name evidence="5" type="ORF">RFI_12492</name>
</gene>
<sequence>MLQCFIWTVFVLFFSFSSAQQGFGVINNDWHVSLANQSLTQALKSFVSVLTRNRTILIVGGQNDKNVYQDGMLSMNLPTDVSNITRQAHFISMSTSAIIPFGSNPHGYTYGIDPWANEEWLYIVSPKSSYNATQQRLWQYSITNNVWSSRTLSKPRRNTCVVYVAFSQQQQYLYIIGGAINDNNANDEWTISNEMERYDLKKQKSERMSAMNVARSGHSCVYSTKQKAIYVLSGLDKSQNLTATMERYDIEGDEWSTVWNTTAQAPLAMYNPRALHASVLLESNDTADQIDIVSVGGRGPHDEPLSAVEILSIVAVHNQSYVRSHASSLQFPRSSLAVVSQANYAIFALGGSNTSSEY</sequence>
<dbReference type="SUPFAM" id="SSF117281">
    <property type="entry name" value="Kelch motif"/>
    <property type="match status" value="1"/>
</dbReference>
<evidence type="ECO:0000259" key="4">
    <source>
        <dbReference type="Pfam" id="PF24981"/>
    </source>
</evidence>
<accession>X6NF92</accession>